<accession>A0A8J6GS61</accession>
<evidence type="ECO:0000256" key="10">
    <source>
        <dbReference type="ARBA" id="ARBA00023303"/>
    </source>
</evidence>
<keyword evidence="5 13" id="KW-0812">Transmembrane</keyword>
<feature type="compositionally biased region" description="Low complexity" evidence="12">
    <location>
        <begin position="7"/>
        <end position="28"/>
    </location>
</feature>
<evidence type="ECO:0000313" key="14">
    <source>
        <dbReference type="EMBL" id="KAH0515848.1"/>
    </source>
</evidence>
<keyword evidence="9 13" id="KW-0472">Membrane</keyword>
<gene>
    <name evidence="14" type="ORF">LTLLF_127595</name>
</gene>
<feature type="transmembrane region" description="Helical" evidence="13">
    <location>
        <begin position="63"/>
        <end position="84"/>
    </location>
</feature>
<evidence type="ECO:0000256" key="3">
    <source>
        <dbReference type="ARBA" id="ARBA00022448"/>
    </source>
</evidence>
<dbReference type="PANTHER" id="PTHR21522">
    <property type="entry name" value="PROTON CHANNEL OTOP"/>
    <property type="match status" value="1"/>
</dbReference>
<evidence type="ECO:0000256" key="8">
    <source>
        <dbReference type="ARBA" id="ARBA00023065"/>
    </source>
</evidence>
<comment type="subcellular location">
    <subcellularLocation>
        <location evidence="1">Cell membrane</location>
        <topology evidence="1">Multi-pass membrane protein</topology>
    </subcellularLocation>
</comment>
<organism evidence="14 15">
    <name type="scientific">Microtus ochrogaster</name>
    <name type="common">Prairie vole</name>
    <dbReference type="NCBI Taxonomy" id="79684"/>
    <lineage>
        <taxon>Eukaryota</taxon>
        <taxon>Metazoa</taxon>
        <taxon>Chordata</taxon>
        <taxon>Craniata</taxon>
        <taxon>Vertebrata</taxon>
        <taxon>Euteleostomi</taxon>
        <taxon>Mammalia</taxon>
        <taxon>Eutheria</taxon>
        <taxon>Euarchontoglires</taxon>
        <taxon>Glires</taxon>
        <taxon>Rodentia</taxon>
        <taxon>Myomorpha</taxon>
        <taxon>Muroidea</taxon>
        <taxon>Cricetidae</taxon>
        <taxon>Arvicolinae</taxon>
        <taxon>Microtus</taxon>
    </lineage>
</organism>
<keyword evidence="10" id="KW-0407">Ion channel</keyword>
<keyword evidence="6" id="KW-0375">Hydrogen ion transport</keyword>
<keyword evidence="4" id="KW-1003">Cell membrane</keyword>
<evidence type="ECO:0000256" key="6">
    <source>
        <dbReference type="ARBA" id="ARBA00022781"/>
    </source>
</evidence>
<proteinExistence type="inferred from homology"/>
<evidence type="ECO:0000256" key="11">
    <source>
        <dbReference type="ARBA" id="ARBA00024169"/>
    </source>
</evidence>
<evidence type="ECO:0000256" key="4">
    <source>
        <dbReference type="ARBA" id="ARBA00022475"/>
    </source>
</evidence>
<evidence type="ECO:0000256" key="1">
    <source>
        <dbReference type="ARBA" id="ARBA00004651"/>
    </source>
</evidence>
<dbReference type="GO" id="GO:0015252">
    <property type="term" value="F:proton channel activity"/>
    <property type="evidence" value="ECO:0007669"/>
    <property type="project" value="InterPro"/>
</dbReference>
<name>A0A8J6GS61_MICOH</name>
<evidence type="ECO:0000256" key="12">
    <source>
        <dbReference type="SAM" id="MobiDB-lite"/>
    </source>
</evidence>
<comment type="similarity">
    <text evidence="2">Belongs to the otopetrin family.</text>
</comment>
<comment type="caution">
    <text evidence="14">The sequence shown here is derived from an EMBL/GenBank/DDBJ whole genome shotgun (WGS) entry which is preliminary data.</text>
</comment>
<protein>
    <submittedName>
        <fullName evidence="14">Otopetrin-1</fullName>
    </submittedName>
</protein>
<dbReference type="Proteomes" id="UP000710432">
    <property type="component" value="Unassembled WGS sequence"/>
</dbReference>
<dbReference type="Pfam" id="PF03189">
    <property type="entry name" value="Otopetrin"/>
    <property type="match status" value="1"/>
</dbReference>
<dbReference type="GO" id="GO:0005886">
    <property type="term" value="C:plasma membrane"/>
    <property type="evidence" value="ECO:0007669"/>
    <property type="project" value="UniProtKB-SubCell"/>
</dbReference>
<feature type="region of interest" description="Disordered" evidence="12">
    <location>
        <begin position="1"/>
        <end position="49"/>
    </location>
</feature>
<keyword evidence="3" id="KW-0813">Transport</keyword>
<dbReference type="GO" id="GO:0042472">
    <property type="term" value="P:inner ear morphogenesis"/>
    <property type="evidence" value="ECO:0007669"/>
    <property type="project" value="TreeGrafter"/>
</dbReference>
<evidence type="ECO:0000313" key="15">
    <source>
        <dbReference type="Proteomes" id="UP000710432"/>
    </source>
</evidence>
<dbReference type="PANTHER" id="PTHR21522:SF19">
    <property type="entry name" value="PROTON CHANNEL OTOP1"/>
    <property type="match status" value="1"/>
</dbReference>
<reference evidence="14" key="1">
    <citation type="submission" date="2020-03" db="EMBL/GenBank/DDBJ databases">
        <title>Studies in the Genomics of Life Span.</title>
        <authorList>
            <person name="Glass D."/>
        </authorList>
    </citation>
    <scope>NUCLEOTIDE SEQUENCE</scope>
    <source>
        <strain evidence="14">LTLLF</strain>
        <tissue evidence="14">Muscle</tissue>
    </source>
</reference>
<evidence type="ECO:0000256" key="7">
    <source>
        <dbReference type="ARBA" id="ARBA00022989"/>
    </source>
</evidence>
<evidence type="ECO:0000256" key="5">
    <source>
        <dbReference type="ARBA" id="ARBA00022692"/>
    </source>
</evidence>
<evidence type="ECO:0000256" key="2">
    <source>
        <dbReference type="ARBA" id="ARBA00006513"/>
    </source>
</evidence>
<sequence>MPGGPGAPSSPATSAGSFPAASSGIAASPSPPQPLAEGSPRVSGPRRGASVPQKLAETLSSQYGLNVFVAGLLFLLAWAVHAAGVGKSDLLCVLTALMLLQLLWMLWYVGRSYVQRRLIRLKDTHAGARWLRGHATLFIFGEEILNARLSKSACFLLCHALWLLPLRTDRIHLPLRFSVPAASIRLTFSHHQTFKAFLLFPIWSSPTCSITLFAFITIILGCLKVAYFIGFSECLSATEGVFPVTHAVHTLLQVYFLWGHAKDIILSFKTLERFGVIHSVFTNLLLWANSVLNESKHQLNEHKERLITLGFGNITIGEKAFPLRGHQLWIPPAFGCRPEYDNGLEEIVFGFEPWIIVVNLAMPFSIFYRMHAAAALFEVYCKI</sequence>
<feature type="transmembrane region" description="Helical" evidence="13">
    <location>
        <begin position="90"/>
        <end position="110"/>
    </location>
</feature>
<keyword evidence="7 13" id="KW-1133">Transmembrane helix</keyword>
<dbReference type="AlphaFoldDB" id="A0A8J6GS61"/>
<comment type="catalytic activity">
    <reaction evidence="11">
        <text>H(+)(in) = H(+)(out)</text>
        <dbReference type="Rhea" id="RHEA:34979"/>
        <dbReference type="ChEBI" id="CHEBI:15378"/>
    </reaction>
</comment>
<keyword evidence="8" id="KW-0406">Ion transport</keyword>
<dbReference type="InterPro" id="IPR004878">
    <property type="entry name" value="Otopetrin"/>
</dbReference>
<dbReference type="EMBL" id="JAATJU010020800">
    <property type="protein sequence ID" value="KAH0515848.1"/>
    <property type="molecule type" value="Genomic_DNA"/>
</dbReference>
<evidence type="ECO:0000256" key="13">
    <source>
        <dbReference type="SAM" id="Phobius"/>
    </source>
</evidence>
<evidence type="ECO:0000256" key="9">
    <source>
        <dbReference type="ARBA" id="ARBA00023136"/>
    </source>
</evidence>